<reference evidence="9" key="1">
    <citation type="submission" date="2023-01" db="EMBL/GenBank/DDBJ databases">
        <title>Whole genome sequence of Paucibacter sp. S2-9 isolated from pond sediment.</title>
        <authorList>
            <person name="Jung J.Y."/>
        </authorList>
    </citation>
    <scope>NUCLEOTIDE SEQUENCE</scope>
    <source>
        <strain evidence="9">S2-9</strain>
    </source>
</reference>
<dbReference type="AlphaFoldDB" id="A0AA95NL87"/>
<dbReference type="Proteomes" id="UP001177769">
    <property type="component" value="Chromosome"/>
</dbReference>
<evidence type="ECO:0000256" key="4">
    <source>
        <dbReference type="ARBA" id="ARBA00023237"/>
    </source>
</evidence>
<dbReference type="Gene3D" id="2.170.130.10">
    <property type="entry name" value="TonB-dependent receptor, plug domain"/>
    <property type="match status" value="1"/>
</dbReference>
<keyword evidence="9" id="KW-0675">Receptor</keyword>
<dbReference type="Pfam" id="PF07715">
    <property type="entry name" value="Plug"/>
    <property type="match status" value="1"/>
</dbReference>
<feature type="chain" id="PRO_5041635730" evidence="6">
    <location>
        <begin position="28"/>
        <end position="955"/>
    </location>
</feature>
<feature type="domain" description="TonB-dependent receptor-like beta-barrel" evidence="7">
    <location>
        <begin position="470"/>
        <end position="915"/>
    </location>
</feature>
<evidence type="ECO:0000256" key="5">
    <source>
        <dbReference type="RuleBase" id="RU003357"/>
    </source>
</evidence>
<comment type="similarity">
    <text evidence="2 5">Belongs to the TonB-dependent receptor family.</text>
</comment>
<dbReference type="SUPFAM" id="SSF56935">
    <property type="entry name" value="Porins"/>
    <property type="match status" value="1"/>
</dbReference>
<evidence type="ECO:0000313" key="10">
    <source>
        <dbReference type="Proteomes" id="UP001177769"/>
    </source>
</evidence>
<evidence type="ECO:0000256" key="2">
    <source>
        <dbReference type="ARBA" id="ARBA00009810"/>
    </source>
</evidence>
<dbReference type="RefSeq" id="WP_285234184.1">
    <property type="nucleotide sequence ID" value="NZ_CP116346.1"/>
</dbReference>
<evidence type="ECO:0000313" key="9">
    <source>
        <dbReference type="EMBL" id="WIT13081.1"/>
    </source>
</evidence>
<feature type="signal peptide" evidence="6">
    <location>
        <begin position="1"/>
        <end position="27"/>
    </location>
</feature>
<dbReference type="InterPro" id="IPR037066">
    <property type="entry name" value="Plug_dom_sf"/>
</dbReference>
<keyword evidence="10" id="KW-1185">Reference proteome</keyword>
<keyword evidence="6" id="KW-0732">Signal</keyword>
<dbReference type="Gene3D" id="2.40.170.20">
    <property type="entry name" value="TonB-dependent receptor, beta-barrel domain"/>
    <property type="match status" value="1"/>
</dbReference>
<evidence type="ECO:0000256" key="6">
    <source>
        <dbReference type="SAM" id="SignalP"/>
    </source>
</evidence>
<dbReference type="InterPro" id="IPR000531">
    <property type="entry name" value="Beta-barrel_TonB"/>
</dbReference>
<evidence type="ECO:0000259" key="8">
    <source>
        <dbReference type="Pfam" id="PF07715"/>
    </source>
</evidence>
<name>A0AA95NL87_9BURK</name>
<keyword evidence="3 5" id="KW-0472">Membrane</keyword>
<evidence type="ECO:0000256" key="1">
    <source>
        <dbReference type="ARBA" id="ARBA00004442"/>
    </source>
</evidence>
<sequence>MFKRSRVSGAIALLATGMLPFAMPAHAQSTDTKVEKMEAIVITGSRIVRPNLEGTTPVMSVSTETMANLGLTNFADMATQLPQFTPAFGASRTQSTFSGVSSSGLQLTNLRNLGSQSTLVLINGRRVPGGSSTSTGVDFNSIPFANIERVETITGGASAIYGADAMAGVINIITKKSFEGVEVGVQYGETERGDNKSTQAHVMFGSKLGGNGRALLTMEFHKDGHVSCKDRELCDDDVFWPAPDDFRKGPVARSGVPLAGRFFPGDGKSYTQRNGSFLDASGKLIPFSTAVDGYNRNAQRDLAIPTKRVVMAGDIEYKLAPNVTAFGEFNYASTSIDSSFEGNPFQSSANLVGGETEASIPLNNPFIPAALKAAMVAAKATEMTWWQRFSSETVGGNRGASSDRDMARAVIGVKGELDSLMGFGSDWRWEANHTFGTTKTILGTEGSVGLQQLYDGLRVEETAPGSGKYQCSSATARAMGCVPINPFAPYTAEMSKYLTVGTTSIGKQSLNDSVVSLSGSAFKLPAGDVRTVVGAEVRSLYGGLDHDTQINQGTVTGNQIGDTDYIKIKTREIFGEIQVPLLADKPFINMLNAEGAYRHSSSSGKSYNTWIMGGEWEPTDGLRFRAKKARSVRTPVPGELSGVGQTFGVVNDPCTASRRNANPTRAANCAADGVPADYNPGQIIEQSVEGLSGGNANLNPEIGTTLTYGLVFQPSMLKGFTLAIDRFTIKVKDQIATVDRGTAVNLCYDTPNRFLCDSKTRGTHPLLPGANYVLKSVNEQLQNVASLDVSGVDIDVHYNFKTGSYGDFDLSAIATVYDKASFVPLAGEDPVDLLGQAGGTTSLQGYVKFTGAVNVGWKFGAFKANWNMRHIGRTDMGVGSAADGFPMVGAHTYHNLRLGYSLNKKTELYAGVTNLFDKKPPIFASGYSGTQALDTIPGYYDVFGRSFFVGGTMKF</sequence>
<organism evidence="9 10">
    <name type="scientific">Paucibacter sediminis</name>
    <dbReference type="NCBI Taxonomy" id="3019553"/>
    <lineage>
        <taxon>Bacteria</taxon>
        <taxon>Pseudomonadati</taxon>
        <taxon>Pseudomonadota</taxon>
        <taxon>Betaproteobacteria</taxon>
        <taxon>Burkholderiales</taxon>
        <taxon>Sphaerotilaceae</taxon>
        <taxon>Roseateles</taxon>
    </lineage>
</organism>
<gene>
    <name evidence="9" type="ORF">PFX98_05595</name>
</gene>
<dbReference type="KEGG" id="pais:PFX98_05595"/>
<evidence type="ECO:0000256" key="3">
    <source>
        <dbReference type="ARBA" id="ARBA00023136"/>
    </source>
</evidence>
<proteinExistence type="inferred from homology"/>
<evidence type="ECO:0000259" key="7">
    <source>
        <dbReference type="Pfam" id="PF00593"/>
    </source>
</evidence>
<keyword evidence="4" id="KW-0998">Cell outer membrane</keyword>
<comment type="subcellular location">
    <subcellularLocation>
        <location evidence="1 5">Cell outer membrane</location>
    </subcellularLocation>
</comment>
<dbReference type="PANTHER" id="PTHR47234:SF2">
    <property type="entry name" value="TONB-DEPENDENT RECEPTOR"/>
    <property type="match status" value="1"/>
</dbReference>
<protein>
    <submittedName>
        <fullName evidence="9">TonB-dependent receptor</fullName>
    </submittedName>
</protein>
<dbReference type="EMBL" id="CP116346">
    <property type="protein sequence ID" value="WIT13081.1"/>
    <property type="molecule type" value="Genomic_DNA"/>
</dbReference>
<dbReference type="InterPro" id="IPR036942">
    <property type="entry name" value="Beta-barrel_TonB_sf"/>
</dbReference>
<dbReference type="Pfam" id="PF00593">
    <property type="entry name" value="TonB_dep_Rec_b-barrel"/>
    <property type="match status" value="1"/>
</dbReference>
<feature type="domain" description="TonB-dependent receptor plug" evidence="8">
    <location>
        <begin position="53"/>
        <end position="169"/>
    </location>
</feature>
<dbReference type="GO" id="GO:0009279">
    <property type="term" value="C:cell outer membrane"/>
    <property type="evidence" value="ECO:0007669"/>
    <property type="project" value="UniProtKB-SubCell"/>
</dbReference>
<dbReference type="InterPro" id="IPR012910">
    <property type="entry name" value="Plug_dom"/>
</dbReference>
<keyword evidence="5" id="KW-0798">TonB box</keyword>
<dbReference type="PANTHER" id="PTHR47234">
    <property type="match status" value="1"/>
</dbReference>
<accession>A0AA95NL87</accession>